<evidence type="ECO:0000313" key="2">
    <source>
        <dbReference type="EMBL" id="RJF92195.1"/>
    </source>
</evidence>
<feature type="domain" description="HTH luxR-type" evidence="1">
    <location>
        <begin position="17"/>
        <end position="49"/>
    </location>
</feature>
<accession>A0A3A3FLG0</accession>
<dbReference type="AlphaFoldDB" id="A0A3A3FLG0"/>
<dbReference type="Pfam" id="PF00196">
    <property type="entry name" value="GerE"/>
    <property type="match status" value="1"/>
</dbReference>
<protein>
    <recommendedName>
        <fullName evidence="1">HTH luxR-type domain-containing protein</fullName>
    </recommendedName>
</protein>
<reference evidence="3" key="1">
    <citation type="submission" date="2018-09" db="EMBL/GenBank/DDBJ databases">
        <authorList>
            <person name="Zhu H."/>
        </authorList>
    </citation>
    <scope>NUCLEOTIDE SEQUENCE [LARGE SCALE GENOMIC DNA]</scope>
    <source>
        <strain evidence="3">K1R23-30</strain>
    </source>
</reference>
<keyword evidence="3" id="KW-1185">Reference proteome</keyword>
<dbReference type="EMBL" id="QYUO01000003">
    <property type="protein sequence ID" value="RJF92195.1"/>
    <property type="molecule type" value="Genomic_DNA"/>
</dbReference>
<dbReference type="InterPro" id="IPR036388">
    <property type="entry name" value="WH-like_DNA-bd_sf"/>
</dbReference>
<evidence type="ECO:0000313" key="3">
    <source>
        <dbReference type="Proteomes" id="UP000265955"/>
    </source>
</evidence>
<dbReference type="InterPro" id="IPR016032">
    <property type="entry name" value="Sig_transdc_resp-reg_C-effctor"/>
</dbReference>
<dbReference type="InterPro" id="IPR000792">
    <property type="entry name" value="Tscrpt_reg_LuxR_C"/>
</dbReference>
<name>A0A3A3FLG0_9BURK</name>
<proteinExistence type="predicted"/>
<dbReference type="Proteomes" id="UP000265955">
    <property type="component" value="Unassembled WGS sequence"/>
</dbReference>
<sequence length="108" mass="11934">MAPTSLQFLKPCLCVEQRERQVLHLLIYGYSNSVMVKKLLVSETTVRTRRAASTASSTPRTVPRPLLWCVRWDSFIKPFVRAETSVVAAVAVSVTVLSPACAEDAAVR</sequence>
<dbReference type="GO" id="GO:0003677">
    <property type="term" value="F:DNA binding"/>
    <property type="evidence" value="ECO:0007669"/>
    <property type="project" value="InterPro"/>
</dbReference>
<evidence type="ECO:0000259" key="1">
    <source>
        <dbReference type="Pfam" id="PF00196"/>
    </source>
</evidence>
<comment type="caution">
    <text evidence="2">The sequence shown here is derived from an EMBL/GenBank/DDBJ whole genome shotgun (WGS) entry which is preliminary data.</text>
</comment>
<dbReference type="GO" id="GO:0006355">
    <property type="term" value="P:regulation of DNA-templated transcription"/>
    <property type="evidence" value="ECO:0007669"/>
    <property type="project" value="InterPro"/>
</dbReference>
<organism evidence="2 3">
    <name type="scientific">Noviherbaspirillum saxi</name>
    <dbReference type="NCBI Taxonomy" id="2320863"/>
    <lineage>
        <taxon>Bacteria</taxon>
        <taxon>Pseudomonadati</taxon>
        <taxon>Pseudomonadota</taxon>
        <taxon>Betaproteobacteria</taxon>
        <taxon>Burkholderiales</taxon>
        <taxon>Oxalobacteraceae</taxon>
        <taxon>Noviherbaspirillum</taxon>
    </lineage>
</organism>
<dbReference type="SUPFAM" id="SSF46894">
    <property type="entry name" value="C-terminal effector domain of the bipartite response regulators"/>
    <property type="match status" value="1"/>
</dbReference>
<gene>
    <name evidence="2" type="ORF">D3871_26515</name>
</gene>
<dbReference type="Gene3D" id="1.10.10.10">
    <property type="entry name" value="Winged helix-like DNA-binding domain superfamily/Winged helix DNA-binding domain"/>
    <property type="match status" value="1"/>
</dbReference>